<keyword evidence="8" id="KW-0560">Oxidoreductase</keyword>
<feature type="domain" description="Rieske" evidence="7">
    <location>
        <begin position="4"/>
        <end position="100"/>
    </location>
</feature>
<dbReference type="InterPro" id="IPR017941">
    <property type="entry name" value="Rieske_2Fe-2S"/>
</dbReference>
<evidence type="ECO:0000313" key="9">
    <source>
        <dbReference type="Proteomes" id="UP000077037"/>
    </source>
</evidence>
<reference evidence="8 9" key="1">
    <citation type="submission" date="2016-03" db="EMBL/GenBank/DDBJ databases">
        <authorList>
            <consortium name="Pathogen Informatics"/>
        </authorList>
    </citation>
    <scope>NUCLEOTIDE SEQUENCE [LARGE SCALE GENOMIC DNA]</scope>
    <source>
        <strain evidence="8 9">NCTC13364</strain>
    </source>
</reference>
<name>A0A146AM51_9BORD</name>
<evidence type="ECO:0000259" key="7">
    <source>
        <dbReference type="PROSITE" id="PS51296"/>
    </source>
</evidence>
<dbReference type="CDD" id="cd03528">
    <property type="entry name" value="Rieske_RO_ferredoxin"/>
    <property type="match status" value="1"/>
</dbReference>
<evidence type="ECO:0000256" key="6">
    <source>
        <dbReference type="ARBA" id="ARBA00038001"/>
    </source>
</evidence>
<dbReference type="InterPro" id="IPR036922">
    <property type="entry name" value="Rieske_2Fe-2S_sf"/>
</dbReference>
<gene>
    <name evidence="8" type="primary">ndoA</name>
    <name evidence="8" type="ORF">SAMEA1982600_00067</name>
</gene>
<sequence length="105" mass="11374">MSWINVAPYADIEGEETLPIEVDGQKICLYNLDGKVFATDNQCTHGDAALSDGLIQEGGLIECPLHEGTFDIRTGEAKGAPCTQDLRCHEIKVEGGVIYLRPAAR</sequence>
<evidence type="ECO:0000256" key="3">
    <source>
        <dbReference type="ARBA" id="ARBA00023004"/>
    </source>
</evidence>
<dbReference type="RefSeq" id="WP_063589393.1">
    <property type="nucleotide sequence ID" value="NZ_FKBS01000002.1"/>
</dbReference>
<evidence type="ECO:0000256" key="5">
    <source>
        <dbReference type="ARBA" id="ARBA00034078"/>
    </source>
</evidence>
<dbReference type="Proteomes" id="UP000077037">
    <property type="component" value="Unassembled WGS sequence"/>
</dbReference>
<dbReference type="PANTHER" id="PTHR21496:SF0">
    <property type="entry name" value="RIESKE DOMAIN-CONTAINING PROTEIN"/>
    <property type="match status" value="1"/>
</dbReference>
<dbReference type="SUPFAM" id="SSF50022">
    <property type="entry name" value="ISP domain"/>
    <property type="match status" value="1"/>
</dbReference>
<protein>
    <submittedName>
        <fullName evidence="8">Ferredoxin</fullName>
        <ecNumber evidence="8">1.-.-.-</ecNumber>
    </submittedName>
</protein>
<dbReference type="Gene3D" id="2.102.10.10">
    <property type="entry name" value="Rieske [2Fe-2S] iron-sulphur domain"/>
    <property type="match status" value="1"/>
</dbReference>
<evidence type="ECO:0000313" key="8">
    <source>
        <dbReference type="EMBL" id="CZZ89377.1"/>
    </source>
</evidence>
<dbReference type="PANTHER" id="PTHR21496">
    <property type="entry name" value="FERREDOXIN-RELATED"/>
    <property type="match status" value="1"/>
</dbReference>
<keyword evidence="3" id="KW-0408">Iron</keyword>
<organism evidence="8 9">
    <name type="scientific">Bordetella ansorpii</name>
    <dbReference type="NCBI Taxonomy" id="288768"/>
    <lineage>
        <taxon>Bacteria</taxon>
        <taxon>Pseudomonadati</taxon>
        <taxon>Pseudomonadota</taxon>
        <taxon>Betaproteobacteria</taxon>
        <taxon>Burkholderiales</taxon>
        <taxon>Alcaligenaceae</taxon>
        <taxon>Bordetella</taxon>
    </lineage>
</organism>
<dbReference type="Pfam" id="PF00355">
    <property type="entry name" value="Rieske"/>
    <property type="match status" value="1"/>
</dbReference>
<comment type="similarity">
    <text evidence="6">Belongs to the bacterial ring-hydroxylating dioxygenase ferredoxin component family.</text>
</comment>
<evidence type="ECO:0000256" key="1">
    <source>
        <dbReference type="ARBA" id="ARBA00022714"/>
    </source>
</evidence>
<dbReference type="AlphaFoldDB" id="A0A146AM51"/>
<dbReference type="EMBL" id="FKBS01000002">
    <property type="protein sequence ID" value="CZZ89377.1"/>
    <property type="molecule type" value="Genomic_DNA"/>
</dbReference>
<keyword evidence="1" id="KW-0001">2Fe-2S</keyword>
<keyword evidence="4" id="KW-0411">Iron-sulfur</keyword>
<dbReference type="OrthoDB" id="9800167at2"/>
<evidence type="ECO:0000256" key="2">
    <source>
        <dbReference type="ARBA" id="ARBA00022723"/>
    </source>
</evidence>
<dbReference type="GO" id="GO:0016491">
    <property type="term" value="F:oxidoreductase activity"/>
    <property type="evidence" value="ECO:0007669"/>
    <property type="project" value="UniProtKB-KW"/>
</dbReference>
<dbReference type="EC" id="1.-.-.-" evidence="8"/>
<comment type="cofactor">
    <cofactor evidence="5">
        <name>[2Fe-2S] cluster</name>
        <dbReference type="ChEBI" id="CHEBI:190135"/>
    </cofactor>
</comment>
<proteinExistence type="inferred from homology"/>
<dbReference type="PROSITE" id="PS51296">
    <property type="entry name" value="RIESKE"/>
    <property type="match status" value="1"/>
</dbReference>
<dbReference type="GO" id="GO:0046872">
    <property type="term" value="F:metal ion binding"/>
    <property type="evidence" value="ECO:0007669"/>
    <property type="project" value="UniProtKB-KW"/>
</dbReference>
<accession>A0A146AM51</accession>
<evidence type="ECO:0000256" key="4">
    <source>
        <dbReference type="ARBA" id="ARBA00023014"/>
    </source>
</evidence>
<keyword evidence="2" id="KW-0479">Metal-binding</keyword>
<dbReference type="GO" id="GO:0051537">
    <property type="term" value="F:2 iron, 2 sulfur cluster binding"/>
    <property type="evidence" value="ECO:0007669"/>
    <property type="project" value="UniProtKB-KW"/>
</dbReference>